<dbReference type="Proteomes" id="UP001157733">
    <property type="component" value="Chromosome"/>
</dbReference>
<protein>
    <recommendedName>
        <fullName evidence="4">Outer membrane protein beta-barrel domain-containing protein</fullName>
    </recommendedName>
</protein>
<keyword evidence="1" id="KW-0732">Signal</keyword>
<name>A0ABM9HGX7_9BACT</name>
<feature type="chain" id="PRO_5045548902" description="Outer membrane protein beta-barrel domain-containing protein" evidence="1">
    <location>
        <begin position="21"/>
        <end position="210"/>
    </location>
</feature>
<proteinExistence type="predicted"/>
<organism evidence="2 3">
    <name type="scientific">Nitrospina watsonii</name>
    <dbReference type="NCBI Taxonomy" id="1323948"/>
    <lineage>
        <taxon>Bacteria</taxon>
        <taxon>Pseudomonadati</taxon>
        <taxon>Nitrospinota/Tectimicrobiota group</taxon>
        <taxon>Nitrospinota</taxon>
        <taxon>Nitrospinia</taxon>
        <taxon>Nitrospinales</taxon>
        <taxon>Nitrospinaceae</taxon>
        <taxon>Nitrospina</taxon>
    </lineage>
</organism>
<sequence length="210" mass="22887">MRKLIILTVLFCLFPLRAAAFEVSPYLNLFPVNSAFVMGSELKNPSTGATVAEPDYNVSLGFFGALGLMFNETFLLEVEVGTTTLELGSLSGAQGEEGDQLKLENALLNAYYRSPGWAHETGLFTYHYYFGGGAGQARQDLFLANVTQGNGQSLAWQVVFGLELAPTHRREGVNGSLLFQYKYLSIAEGQLGAVEAGHNAHFLSIGIRFF</sequence>
<dbReference type="Gene3D" id="2.40.160.20">
    <property type="match status" value="1"/>
</dbReference>
<dbReference type="RefSeq" id="WP_282012297.1">
    <property type="nucleotide sequence ID" value="NZ_OX336137.1"/>
</dbReference>
<dbReference type="SUPFAM" id="SSF56925">
    <property type="entry name" value="OMPA-like"/>
    <property type="match status" value="1"/>
</dbReference>
<keyword evidence="3" id="KW-1185">Reference proteome</keyword>
<reference evidence="2 3" key="1">
    <citation type="submission" date="2022-09" db="EMBL/GenBank/DDBJ databases">
        <authorList>
            <person name="Kop L."/>
        </authorList>
    </citation>
    <scope>NUCLEOTIDE SEQUENCE [LARGE SCALE GENOMIC DNA]</scope>
    <source>
        <strain evidence="2 3">347</strain>
    </source>
</reference>
<accession>A0ABM9HGX7</accession>
<evidence type="ECO:0000313" key="2">
    <source>
        <dbReference type="EMBL" id="CAI2719466.1"/>
    </source>
</evidence>
<evidence type="ECO:0000256" key="1">
    <source>
        <dbReference type="SAM" id="SignalP"/>
    </source>
</evidence>
<dbReference type="EMBL" id="OX336137">
    <property type="protein sequence ID" value="CAI2719466.1"/>
    <property type="molecule type" value="Genomic_DNA"/>
</dbReference>
<evidence type="ECO:0000313" key="3">
    <source>
        <dbReference type="Proteomes" id="UP001157733"/>
    </source>
</evidence>
<dbReference type="InterPro" id="IPR011250">
    <property type="entry name" value="OMP/PagP_B-barrel"/>
</dbReference>
<feature type="signal peptide" evidence="1">
    <location>
        <begin position="1"/>
        <end position="20"/>
    </location>
</feature>
<evidence type="ECO:0008006" key="4">
    <source>
        <dbReference type="Google" id="ProtNLM"/>
    </source>
</evidence>
<gene>
    <name evidence="2" type="ORF">NSPWAT_2610</name>
</gene>